<evidence type="ECO:0000256" key="2">
    <source>
        <dbReference type="ARBA" id="ARBA00023125"/>
    </source>
</evidence>
<proteinExistence type="predicted"/>
<gene>
    <name evidence="5" type="ORF">MOMA_06976</name>
</gene>
<reference evidence="5 6" key="1">
    <citation type="journal article" date="2013" name="Genome Announc.">
        <title>Genome Sequence of Moraxella macacae 0408225, a Novel Bacterial Species Isolated from a Cynomolgus Macaque with Epistaxis.</title>
        <authorList>
            <person name="Ladner J.T."/>
            <person name="Whitehouse C.A."/>
            <person name="Koroleva G.I."/>
            <person name="Palacios G.F."/>
        </authorList>
    </citation>
    <scope>NUCLEOTIDE SEQUENCE [LARGE SCALE GENOMIC DNA]</scope>
    <source>
        <strain evidence="5 6">0408225</strain>
    </source>
</reference>
<dbReference type="RefSeq" id="WP_009501838.1">
    <property type="nucleotide sequence ID" value="NZ_ANIN01000002.1"/>
</dbReference>
<dbReference type="SUPFAM" id="SSF56349">
    <property type="entry name" value="DNA breaking-rejoining enzymes"/>
    <property type="match status" value="1"/>
</dbReference>
<dbReference type="InterPro" id="IPR011010">
    <property type="entry name" value="DNA_brk_join_enz"/>
</dbReference>
<comment type="caution">
    <text evidence="5">The sequence shown here is derived from an EMBL/GenBank/DDBJ whole genome shotgun (WGS) entry which is preliminary data.</text>
</comment>
<feature type="domain" description="Core-binding (CB)" evidence="4">
    <location>
        <begin position="64"/>
        <end position="140"/>
    </location>
</feature>
<accession>L2F5V8</accession>
<dbReference type="PROSITE" id="PS51900">
    <property type="entry name" value="CB"/>
    <property type="match status" value="1"/>
</dbReference>
<sequence>MNISIKGIRQRGTSIEIYFNWLGKKHFIKVNSIEQGIELREQILAHIKQGTLTKETLTMLTNPITFEHVVLKYLKYNQANKQTKRTYENILNHHWFELYPCSIESITTEQILDILCEKELSNKYINQILIPLRGVFDTAMPLRLGNNPFEASAFSIFGDADDVLTADVIGGFW</sequence>
<dbReference type="GO" id="GO:0003677">
    <property type="term" value="F:DNA binding"/>
    <property type="evidence" value="ECO:0007669"/>
    <property type="project" value="UniProtKB-UniRule"/>
</dbReference>
<dbReference type="OrthoDB" id="5391994at2"/>
<evidence type="ECO:0000313" key="5">
    <source>
        <dbReference type="EMBL" id="ELA08285.1"/>
    </source>
</evidence>
<keyword evidence="2 3" id="KW-0238">DNA-binding</keyword>
<dbReference type="GO" id="GO:0015074">
    <property type="term" value="P:DNA integration"/>
    <property type="evidence" value="ECO:0007669"/>
    <property type="project" value="UniProtKB-KW"/>
</dbReference>
<dbReference type="AlphaFoldDB" id="L2F5V8"/>
<keyword evidence="6" id="KW-1185">Reference proteome</keyword>
<name>L2F5V8_9GAMM</name>
<evidence type="ECO:0000256" key="3">
    <source>
        <dbReference type="PROSITE-ProRule" id="PRU01248"/>
    </source>
</evidence>
<dbReference type="STRING" id="1230338.MOMA_06976"/>
<dbReference type="EMBL" id="ANIN01000002">
    <property type="protein sequence ID" value="ELA08285.1"/>
    <property type="molecule type" value="Genomic_DNA"/>
</dbReference>
<organism evidence="5 6">
    <name type="scientific">Moraxella macacae 0408225</name>
    <dbReference type="NCBI Taxonomy" id="1230338"/>
    <lineage>
        <taxon>Bacteria</taxon>
        <taxon>Pseudomonadati</taxon>
        <taxon>Pseudomonadota</taxon>
        <taxon>Gammaproteobacteria</taxon>
        <taxon>Moraxellales</taxon>
        <taxon>Moraxellaceae</taxon>
        <taxon>Moraxella</taxon>
    </lineage>
</organism>
<dbReference type="Proteomes" id="UP000023795">
    <property type="component" value="Unassembled WGS sequence"/>
</dbReference>
<dbReference type="Gene3D" id="1.10.150.130">
    <property type="match status" value="1"/>
</dbReference>
<evidence type="ECO:0000256" key="1">
    <source>
        <dbReference type="ARBA" id="ARBA00022908"/>
    </source>
</evidence>
<keyword evidence="1" id="KW-0229">DNA integration</keyword>
<evidence type="ECO:0000259" key="4">
    <source>
        <dbReference type="PROSITE" id="PS51900"/>
    </source>
</evidence>
<dbReference type="InterPro" id="IPR010998">
    <property type="entry name" value="Integrase_recombinase_N"/>
</dbReference>
<evidence type="ECO:0000313" key="6">
    <source>
        <dbReference type="Proteomes" id="UP000023795"/>
    </source>
</evidence>
<dbReference type="InterPro" id="IPR044068">
    <property type="entry name" value="CB"/>
</dbReference>
<protein>
    <submittedName>
        <fullName evidence="5">Phage integrase</fullName>
    </submittedName>
</protein>